<keyword evidence="3" id="KW-0378">Hydrolase</keyword>
<keyword evidence="3" id="KW-0645">Protease</keyword>
<keyword evidence="3" id="KW-0482">Metalloprotease</keyword>
<keyword evidence="1" id="KW-0812">Transmembrane</keyword>
<feature type="transmembrane region" description="Helical" evidence="1">
    <location>
        <begin position="234"/>
        <end position="253"/>
    </location>
</feature>
<name>A0A6G8FJS5_9MICO</name>
<proteinExistence type="predicted"/>
<feature type="transmembrane region" description="Helical" evidence="1">
    <location>
        <begin position="26"/>
        <end position="49"/>
    </location>
</feature>
<reference evidence="3 4" key="1">
    <citation type="submission" date="2020-03" db="EMBL/GenBank/DDBJ databases">
        <title>Leucobacter sp. nov., isolated from beetles.</title>
        <authorList>
            <person name="Hyun D.-W."/>
            <person name="Bae J.-W."/>
        </authorList>
    </citation>
    <scope>NUCLEOTIDE SEQUENCE [LARGE SCALE GENOMIC DNA]</scope>
    <source>
        <strain evidence="3 4">HDW9B</strain>
    </source>
</reference>
<dbReference type="GO" id="GO:0004175">
    <property type="term" value="F:endopeptidase activity"/>
    <property type="evidence" value="ECO:0007669"/>
    <property type="project" value="UniProtKB-ARBA"/>
</dbReference>
<dbReference type="Pfam" id="PF02517">
    <property type="entry name" value="Rce1-like"/>
    <property type="match status" value="1"/>
</dbReference>
<dbReference type="RefSeq" id="WP_166323982.1">
    <property type="nucleotide sequence ID" value="NZ_CP049934.1"/>
</dbReference>
<dbReference type="GO" id="GO:0008237">
    <property type="term" value="F:metallopeptidase activity"/>
    <property type="evidence" value="ECO:0007669"/>
    <property type="project" value="UniProtKB-KW"/>
</dbReference>
<dbReference type="AlphaFoldDB" id="A0A6G8FJS5"/>
<evidence type="ECO:0000256" key="1">
    <source>
        <dbReference type="SAM" id="Phobius"/>
    </source>
</evidence>
<keyword evidence="4" id="KW-1185">Reference proteome</keyword>
<keyword evidence="1" id="KW-0472">Membrane</keyword>
<gene>
    <name evidence="3" type="ORF">G7067_10225</name>
</gene>
<dbReference type="KEGG" id="lins:G7067_10225"/>
<accession>A0A6G8FJS5</accession>
<evidence type="ECO:0000259" key="2">
    <source>
        <dbReference type="Pfam" id="PF02517"/>
    </source>
</evidence>
<dbReference type="Proteomes" id="UP000501387">
    <property type="component" value="Chromosome"/>
</dbReference>
<feature type="transmembrane region" description="Helical" evidence="1">
    <location>
        <begin position="291"/>
        <end position="313"/>
    </location>
</feature>
<feature type="transmembrane region" description="Helical" evidence="1">
    <location>
        <begin position="61"/>
        <end position="85"/>
    </location>
</feature>
<organism evidence="3 4">
    <name type="scientific">Leucobacter insecticola</name>
    <dbReference type="NCBI Taxonomy" id="2714934"/>
    <lineage>
        <taxon>Bacteria</taxon>
        <taxon>Bacillati</taxon>
        <taxon>Actinomycetota</taxon>
        <taxon>Actinomycetes</taxon>
        <taxon>Micrococcales</taxon>
        <taxon>Microbacteriaceae</taxon>
        <taxon>Leucobacter</taxon>
    </lineage>
</organism>
<sequence>MTQVPPFQNRDQDGAARPDRLQRVPWGAVAVFVITACALAWLIALPLWIMGTKDPAFPVMLGLLASVMMFAPLLATLVVILVMKVPGKGARLRLLGLWPLRPAKRVVWLTVAAIFAPVVVVALSIAVAGILGWVTLDLTGFSGFAETVQASLPEGMSLPLPVGVLIALQFLSIPFGAVFNGLFAVGEEIGWRGWLLPALRPLGVWPALLVSGAIWGLWHSPVILLGYNFGLTDWRGVALMTIGCVFWGVLLGWSRLRSGSVWPAVFGHGALNASAGMAVILAAAGTELNPVLVSPLGAAGWIAVALVTLVLFLTGQFRKEPALAQDR</sequence>
<dbReference type="PANTHER" id="PTHR35797:SF1">
    <property type="entry name" value="PROTEASE"/>
    <property type="match status" value="1"/>
</dbReference>
<feature type="domain" description="CAAX prenyl protease 2/Lysostaphin resistance protein A-like" evidence="2">
    <location>
        <begin position="174"/>
        <end position="273"/>
    </location>
</feature>
<dbReference type="InterPro" id="IPR003675">
    <property type="entry name" value="Rce1/LyrA-like_dom"/>
</dbReference>
<dbReference type="InterPro" id="IPR042150">
    <property type="entry name" value="MmRce1-like"/>
</dbReference>
<dbReference type="GO" id="GO:0006508">
    <property type="term" value="P:proteolysis"/>
    <property type="evidence" value="ECO:0007669"/>
    <property type="project" value="UniProtKB-KW"/>
</dbReference>
<dbReference type="EMBL" id="CP049934">
    <property type="protein sequence ID" value="QIM16696.1"/>
    <property type="molecule type" value="Genomic_DNA"/>
</dbReference>
<feature type="transmembrane region" description="Helical" evidence="1">
    <location>
        <begin position="106"/>
        <end position="134"/>
    </location>
</feature>
<keyword evidence="1" id="KW-1133">Transmembrane helix</keyword>
<feature type="transmembrane region" description="Helical" evidence="1">
    <location>
        <begin position="198"/>
        <end position="218"/>
    </location>
</feature>
<dbReference type="GO" id="GO:0080120">
    <property type="term" value="P:CAAX-box protein maturation"/>
    <property type="evidence" value="ECO:0007669"/>
    <property type="project" value="UniProtKB-ARBA"/>
</dbReference>
<dbReference type="PANTHER" id="PTHR35797">
    <property type="entry name" value="PROTEASE-RELATED"/>
    <property type="match status" value="1"/>
</dbReference>
<protein>
    <submittedName>
        <fullName evidence="3">CPBP family intramembrane metalloprotease</fullName>
    </submittedName>
</protein>
<evidence type="ECO:0000313" key="4">
    <source>
        <dbReference type="Proteomes" id="UP000501387"/>
    </source>
</evidence>
<feature type="transmembrane region" description="Helical" evidence="1">
    <location>
        <begin position="162"/>
        <end position="186"/>
    </location>
</feature>
<feature type="transmembrane region" description="Helical" evidence="1">
    <location>
        <begin position="265"/>
        <end position="285"/>
    </location>
</feature>
<evidence type="ECO:0000313" key="3">
    <source>
        <dbReference type="EMBL" id="QIM16696.1"/>
    </source>
</evidence>